<dbReference type="InterPro" id="IPR023801">
    <property type="entry name" value="His_deacetylse_dom"/>
</dbReference>
<proteinExistence type="predicted"/>
<dbReference type="InterPro" id="IPR037138">
    <property type="entry name" value="His_deacetylse_dom_sf"/>
</dbReference>
<dbReference type="SUPFAM" id="SSF52768">
    <property type="entry name" value="Arginase/deacetylase"/>
    <property type="match status" value="1"/>
</dbReference>
<evidence type="ECO:0000259" key="1">
    <source>
        <dbReference type="Pfam" id="PF00850"/>
    </source>
</evidence>
<organism evidence="2 3">
    <name type="scientific">Methanocaldococcus bathoardescens</name>
    <dbReference type="NCBI Taxonomy" id="1301915"/>
    <lineage>
        <taxon>Archaea</taxon>
        <taxon>Methanobacteriati</taxon>
        <taxon>Methanobacteriota</taxon>
        <taxon>Methanomada group</taxon>
        <taxon>Methanococci</taxon>
        <taxon>Methanococcales</taxon>
        <taxon>Methanocaldococcaceae</taxon>
        <taxon>Methanocaldococcus</taxon>
    </lineage>
</organism>
<dbReference type="AlphaFoldDB" id="A0A076L9S7"/>
<dbReference type="GO" id="GO:0040029">
    <property type="term" value="P:epigenetic regulation of gene expression"/>
    <property type="evidence" value="ECO:0007669"/>
    <property type="project" value="TreeGrafter"/>
</dbReference>
<dbReference type="PANTHER" id="PTHR10625:SF10">
    <property type="entry name" value="HISTONE DEACETYLASE HDAC1"/>
    <property type="match status" value="1"/>
</dbReference>
<evidence type="ECO:0000313" key="2">
    <source>
        <dbReference type="EMBL" id="AIJ05050.1"/>
    </source>
</evidence>
<name>A0A076L9S7_9EURY</name>
<dbReference type="InterPro" id="IPR023696">
    <property type="entry name" value="Ureohydrolase_dom_sf"/>
</dbReference>
<dbReference type="InterPro" id="IPR000286">
    <property type="entry name" value="HDACs"/>
</dbReference>
<dbReference type="PRINTS" id="PR01270">
    <property type="entry name" value="HDASUPER"/>
</dbReference>
<gene>
    <name evidence="2" type="ORF">JH146_0199</name>
</gene>
<feature type="domain" description="Histone deacetylase" evidence="1">
    <location>
        <begin position="19"/>
        <end position="288"/>
    </location>
</feature>
<dbReference type="RefSeq" id="WP_048201257.1">
    <property type="nucleotide sequence ID" value="NZ_CP009149.1"/>
</dbReference>
<dbReference type="STRING" id="1301915.JH146_0199"/>
<dbReference type="HOGENOM" id="CLU_007727_8_2_2"/>
<dbReference type="CDD" id="cd10001">
    <property type="entry name" value="HDAC_classII_APAH"/>
    <property type="match status" value="1"/>
</dbReference>
<accession>A0A076L9S7</accession>
<protein>
    <submittedName>
        <fullName evidence="2">Histone deacetylase</fullName>
    </submittedName>
</protein>
<dbReference type="Gene3D" id="3.40.800.20">
    <property type="entry name" value="Histone deacetylase domain"/>
    <property type="match status" value="1"/>
</dbReference>
<dbReference type="Pfam" id="PF00850">
    <property type="entry name" value="Hist_deacetyl"/>
    <property type="match status" value="1"/>
</dbReference>
<keyword evidence="3" id="KW-1185">Reference proteome</keyword>
<dbReference type="GeneID" id="24890790"/>
<dbReference type="PANTHER" id="PTHR10625">
    <property type="entry name" value="HISTONE DEACETYLASE HDAC1-RELATED"/>
    <property type="match status" value="1"/>
</dbReference>
<reference evidence="2 3" key="1">
    <citation type="journal article" date="2015" name="Int. J. Syst. Evol. Microbiol.">
        <title>M ethanocaldococcus bathoardescens sp. nov., a hyperthermophilic methanogen isolated from a volcanically active deep-sea hydrothermal vent.</title>
        <authorList>
            <person name="Stewart L.C."/>
            <person name="Jung J.H."/>
            <person name="Kim Y.T."/>
            <person name="Kwon S.W."/>
            <person name="Park C.S."/>
            <person name="Holden J.F."/>
        </authorList>
    </citation>
    <scope>NUCLEOTIDE SEQUENCE [LARGE SCALE GENOMIC DNA]</scope>
    <source>
        <strain evidence="2 3">JH146</strain>
    </source>
</reference>
<sequence>MPKILYNPDVLKHKPKFYHVENPERVETILNSLKLRGFDDIILIEGKSSIDEVLEIHSKEYVDSIVKLCNDSFNYYDGDTYISNGTLDAALTAFKLAKEAVKLALKEKDLYFALTRPPGHHAGISGRALGAMSNGFCIFNNIAGAAELAKKYMKKVIIIDFDVHHGNGTQEIFWNDENVIHIDFHQKGIYPGTGDVFDIGGEKAEGTKINLPFQSHSTDSDYIFTWNDVVEPILDYFKPSIVLVSAGFDAFINDGLASMDLTETFYRFAGAKLSKYGVVAVLEGGYGMGLKYAPPAFLEGYVKAEDILDTLLDEKYSISPSNDTKLIVENVKRIIEEYLNIF</sequence>
<dbReference type="GO" id="GO:0004407">
    <property type="term" value="F:histone deacetylase activity"/>
    <property type="evidence" value="ECO:0007669"/>
    <property type="project" value="TreeGrafter"/>
</dbReference>
<evidence type="ECO:0000313" key="3">
    <source>
        <dbReference type="Proteomes" id="UP000028781"/>
    </source>
</evidence>
<dbReference type="KEGG" id="mjh:JH146_0199"/>
<dbReference type="EMBL" id="CP009149">
    <property type="protein sequence ID" value="AIJ05050.1"/>
    <property type="molecule type" value="Genomic_DNA"/>
</dbReference>
<dbReference type="Proteomes" id="UP000028781">
    <property type="component" value="Chromosome"/>
</dbReference>
<dbReference type="OrthoDB" id="147549at2157"/>